<dbReference type="PROSITE" id="PS50908">
    <property type="entry name" value="RWD"/>
    <property type="match status" value="1"/>
</dbReference>
<gene>
    <name evidence="3" type="primary">Rwdd1_2</name>
    <name evidence="3" type="ORF">FJT64_015567</name>
</gene>
<dbReference type="OrthoDB" id="277175at2759"/>
<sequence length="236" mass="27225">MMDLNYAEEQANELEVLQSMYPDELEVVGPGQFQITVKSQDYDLAPENGCRCLLAISCPERYPDEVPQLEILEEPENCTPLEVEQLMEMMQAEAEANVGMVMIFTIVSAAGEWLNCHCDELQRRKEEEAERIKREVEEAERKRFEGTRVTVESFLVWKENFEREMNALRAEKARQLEAARRSKLSGRELFQKDNTLDNSDIKFLEDAGEDVKVDESLFQDLDDLDLDDELADLSDS</sequence>
<proteinExistence type="predicted"/>
<dbReference type="AlphaFoldDB" id="A0A6A4XC38"/>
<dbReference type="InterPro" id="IPR040213">
    <property type="entry name" value="GIR2-like"/>
</dbReference>
<comment type="caution">
    <text evidence="3">The sequence shown here is derived from an EMBL/GenBank/DDBJ whole genome shotgun (WGS) entry which is preliminary data.</text>
</comment>
<evidence type="ECO:0000259" key="2">
    <source>
        <dbReference type="PROSITE" id="PS50908"/>
    </source>
</evidence>
<organism evidence="3 4">
    <name type="scientific">Amphibalanus amphitrite</name>
    <name type="common">Striped barnacle</name>
    <name type="synonym">Balanus amphitrite</name>
    <dbReference type="NCBI Taxonomy" id="1232801"/>
    <lineage>
        <taxon>Eukaryota</taxon>
        <taxon>Metazoa</taxon>
        <taxon>Ecdysozoa</taxon>
        <taxon>Arthropoda</taxon>
        <taxon>Crustacea</taxon>
        <taxon>Multicrustacea</taxon>
        <taxon>Cirripedia</taxon>
        <taxon>Thoracica</taxon>
        <taxon>Thoracicalcarea</taxon>
        <taxon>Balanomorpha</taxon>
        <taxon>Balanoidea</taxon>
        <taxon>Balanidae</taxon>
        <taxon>Amphibalaninae</taxon>
        <taxon>Amphibalanus</taxon>
    </lineage>
</organism>
<evidence type="ECO:0000256" key="1">
    <source>
        <dbReference type="SAM" id="Coils"/>
    </source>
</evidence>
<reference evidence="3 4" key="1">
    <citation type="submission" date="2019-07" db="EMBL/GenBank/DDBJ databases">
        <title>Draft genome assembly of a fouling barnacle, Amphibalanus amphitrite (Darwin, 1854): The first reference genome for Thecostraca.</title>
        <authorList>
            <person name="Kim W."/>
        </authorList>
    </citation>
    <scope>NUCLEOTIDE SEQUENCE [LARGE SCALE GENOMIC DNA]</scope>
    <source>
        <strain evidence="3">SNU_AA5</strain>
        <tissue evidence="3">Soma without cirri and trophi</tissue>
    </source>
</reference>
<protein>
    <submittedName>
        <fullName evidence="3">RWD domain-containing protein 1</fullName>
    </submittedName>
</protein>
<dbReference type="EMBL" id="VIIS01000065">
    <property type="protein sequence ID" value="KAF0313890.1"/>
    <property type="molecule type" value="Genomic_DNA"/>
</dbReference>
<feature type="domain" description="RWD" evidence="2">
    <location>
        <begin position="12"/>
        <end position="117"/>
    </location>
</feature>
<evidence type="ECO:0000313" key="3">
    <source>
        <dbReference type="EMBL" id="KAF0313890.1"/>
    </source>
</evidence>
<keyword evidence="4" id="KW-1185">Reference proteome</keyword>
<dbReference type="PANTHER" id="PTHR12292">
    <property type="entry name" value="RWD DOMAIN-CONTAINING PROTEIN"/>
    <property type="match status" value="1"/>
</dbReference>
<name>A0A6A4XC38_AMPAM</name>
<dbReference type="Pfam" id="PF16543">
    <property type="entry name" value="DFRP_C"/>
    <property type="match status" value="1"/>
</dbReference>
<dbReference type="Pfam" id="PF05773">
    <property type="entry name" value="RWD"/>
    <property type="match status" value="1"/>
</dbReference>
<dbReference type="InterPro" id="IPR016135">
    <property type="entry name" value="UBQ-conjugating_enzyme/RWD"/>
</dbReference>
<evidence type="ECO:0000313" key="4">
    <source>
        <dbReference type="Proteomes" id="UP000440578"/>
    </source>
</evidence>
<dbReference type="SUPFAM" id="SSF54495">
    <property type="entry name" value="UBC-like"/>
    <property type="match status" value="1"/>
</dbReference>
<dbReference type="Proteomes" id="UP000440578">
    <property type="component" value="Unassembled WGS sequence"/>
</dbReference>
<dbReference type="InterPro" id="IPR032378">
    <property type="entry name" value="ZC3H15/TMA46_C"/>
</dbReference>
<dbReference type="SMART" id="SM00591">
    <property type="entry name" value="RWD"/>
    <property type="match status" value="1"/>
</dbReference>
<dbReference type="InterPro" id="IPR006575">
    <property type="entry name" value="RWD_dom"/>
</dbReference>
<accession>A0A6A4XC38</accession>
<dbReference type="Gene3D" id="3.10.110.10">
    <property type="entry name" value="Ubiquitin Conjugating Enzyme"/>
    <property type="match status" value="1"/>
</dbReference>
<feature type="coiled-coil region" evidence="1">
    <location>
        <begin position="118"/>
        <end position="178"/>
    </location>
</feature>
<keyword evidence="1" id="KW-0175">Coiled coil</keyword>